<keyword evidence="5" id="KW-0813">Transport</keyword>
<evidence type="ECO:0000313" key="8">
    <source>
        <dbReference type="Proteomes" id="UP001595925"/>
    </source>
</evidence>
<comment type="caution">
    <text evidence="7">The sequence shown here is derived from an EMBL/GenBank/DDBJ whole genome shotgun (WGS) entry which is preliminary data.</text>
</comment>
<feature type="transmembrane region" description="Helical" evidence="5">
    <location>
        <begin position="159"/>
        <end position="187"/>
    </location>
</feature>
<accession>A0ABD5QAH4</accession>
<evidence type="ECO:0000256" key="2">
    <source>
        <dbReference type="ARBA" id="ARBA00022692"/>
    </source>
</evidence>
<keyword evidence="2 5" id="KW-0812">Transmembrane</keyword>
<comment type="subcellular location">
    <subcellularLocation>
        <location evidence="5">Cell membrane</location>
        <topology evidence="5">Multi-pass membrane protein</topology>
    </subcellularLocation>
    <subcellularLocation>
        <location evidence="1">Membrane</location>
        <topology evidence="1">Multi-pass membrane protein</topology>
    </subcellularLocation>
</comment>
<dbReference type="EMBL" id="JBHSJG010000006">
    <property type="protein sequence ID" value="MFC4986682.1"/>
    <property type="molecule type" value="Genomic_DNA"/>
</dbReference>
<dbReference type="Proteomes" id="UP001595925">
    <property type="component" value="Unassembled WGS sequence"/>
</dbReference>
<evidence type="ECO:0000256" key="1">
    <source>
        <dbReference type="ARBA" id="ARBA00004141"/>
    </source>
</evidence>
<feature type="transmembrane region" description="Helical" evidence="5">
    <location>
        <begin position="79"/>
        <end position="104"/>
    </location>
</feature>
<gene>
    <name evidence="7" type="ORF">ACFPFO_02580</name>
</gene>
<dbReference type="SUPFAM" id="SSF161098">
    <property type="entry name" value="MetI-like"/>
    <property type="match status" value="1"/>
</dbReference>
<dbReference type="InterPro" id="IPR000515">
    <property type="entry name" value="MetI-like"/>
</dbReference>
<name>A0ABD5QAH4_9EURY</name>
<feature type="transmembrane region" description="Helical" evidence="5">
    <location>
        <begin position="228"/>
        <end position="250"/>
    </location>
</feature>
<feature type="transmembrane region" description="Helical" evidence="5">
    <location>
        <begin position="116"/>
        <end position="139"/>
    </location>
</feature>
<keyword evidence="4 5" id="KW-0472">Membrane</keyword>
<evidence type="ECO:0000313" key="7">
    <source>
        <dbReference type="EMBL" id="MFC4986682.1"/>
    </source>
</evidence>
<keyword evidence="3 5" id="KW-1133">Transmembrane helix</keyword>
<dbReference type="GO" id="GO:0005886">
    <property type="term" value="C:plasma membrane"/>
    <property type="evidence" value="ECO:0007669"/>
    <property type="project" value="UniProtKB-SubCell"/>
</dbReference>
<dbReference type="RefSeq" id="WP_224830118.1">
    <property type="nucleotide sequence ID" value="NZ_JAIVEF010000002.1"/>
</dbReference>
<evidence type="ECO:0000256" key="3">
    <source>
        <dbReference type="ARBA" id="ARBA00022989"/>
    </source>
</evidence>
<dbReference type="Gene3D" id="1.10.3720.10">
    <property type="entry name" value="MetI-like"/>
    <property type="match status" value="1"/>
</dbReference>
<sequence length="309" mass="34127">MIRLIPGGPMDYLRAQIRQQGGTPGEMDQLLQAYANMNPSDPLWKEYVSYMVSIHQGDFGQSLFYSASVTEILADAAPWTIFLMTISILLIYIFGVALGAVMAYYESGLFDNMSSIVSIVSNSVPYYVIALIFLFYFGFDLGWFPTVGRANDAVEPGLTFAFFAGVLNHVFLPAISLVLTSFGGIALAMRGNSIRVLGEDYIRVAHLRGLGDQRIATRYVGRNSVLPLYTNFLISIGYLFGGSVVLETIFRYQGLGYYLFEAISARDYPLMMGGFIIITVAVVIAMLIGDLTYGKLDPRAEQGDSHESY</sequence>
<comment type="similarity">
    <text evidence="5">Belongs to the binding-protein-dependent transport system permease family.</text>
</comment>
<dbReference type="AlphaFoldDB" id="A0ABD5QAH4"/>
<proteinExistence type="inferred from homology"/>
<evidence type="ECO:0000256" key="5">
    <source>
        <dbReference type="RuleBase" id="RU363032"/>
    </source>
</evidence>
<evidence type="ECO:0000259" key="6">
    <source>
        <dbReference type="PROSITE" id="PS50928"/>
    </source>
</evidence>
<dbReference type="PANTHER" id="PTHR43376">
    <property type="entry name" value="OLIGOPEPTIDE TRANSPORT SYSTEM PERMEASE PROTEIN"/>
    <property type="match status" value="1"/>
</dbReference>
<dbReference type="PROSITE" id="PS50928">
    <property type="entry name" value="ABC_TM1"/>
    <property type="match status" value="1"/>
</dbReference>
<feature type="transmembrane region" description="Helical" evidence="5">
    <location>
        <begin position="270"/>
        <end position="289"/>
    </location>
</feature>
<keyword evidence="8" id="KW-1185">Reference proteome</keyword>
<evidence type="ECO:0000256" key="4">
    <source>
        <dbReference type="ARBA" id="ARBA00023136"/>
    </source>
</evidence>
<protein>
    <submittedName>
        <fullName evidence="7">ABC transporter permease</fullName>
    </submittedName>
</protein>
<dbReference type="Pfam" id="PF00528">
    <property type="entry name" value="BPD_transp_1"/>
    <property type="match status" value="1"/>
</dbReference>
<reference evidence="7 8" key="1">
    <citation type="journal article" date="2019" name="Int. J. Syst. Evol. Microbiol.">
        <title>The Global Catalogue of Microorganisms (GCM) 10K type strain sequencing project: providing services to taxonomists for standard genome sequencing and annotation.</title>
        <authorList>
            <consortium name="The Broad Institute Genomics Platform"/>
            <consortium name="The Broad Institute Genome Sequencing Center for Infectious Disease"/>
            <person name="Wu L."/>
            <person name="Ma J."/>
        </authorList>
    </citation>
    <scope>NUCLEOTIDE SEQUENCE [LARGE SCALE GENOMIC DNA]</scope>
    <source>
        <strain evidence="7 8">CGMCC 1.15824</strain>
    </source>
</reference>
<dbReference type="InterPro" id="IPR035906">
    <property type="entry name" value="MetI-like_sf"/>
</dbReference>
<feature type="domain" description="ABC transmembrane type-1" evidence="6">
    <location>
        <begin position="77"/>
        <end position="289"/>
    </location>
</feature>
<organism evidence="7 8">
    <name type="scientific">Saliphagus infecundisoli</name>
    <dbReference type="NCBI Taxonomy" id="1849069"/>
    <lineage>
        <taxon>Archaea</taxon>
        <taxon>Methanobacteriati</taxon>
        <taxon>Methanobacteriota</taxon>
        <taxon>Stenosarchaea group</taxon>
        <taxon>Halobacteria</taxon>
        <taxon>Halobacteriales</taxon>
        <taxon>Natrialbaceae</taxon>
        <taxon>Saliphagus</taxon>
    </lineage>
</organism>
<dbReference type="PANTHER" id="PTHR43376:SF1">
    <property type="entry name" value="OLIGOPEPTIDE TRANSPORT SYSTEM PERMEASE PROTEIN"/>
    <property type="match status" value="1"/>
</dbReference>